<evidence type="ECO:0000313" key="9">
    <source>
        <dbReference type="Proteomes" id="UP001181046"/>
    </source>
</evidence>
<reference evidence="8" key="1">
    <citation type="submission" date="2023-03" db="EMBL/GenBank/DDBJ databases">
        <authorList>
            <person name="Shen W."/>
            <person name="Cai J."/>
        </authorList>
    </citation>
    <scope>NUCLEOTIDE SEQUENCE</scope>
    <source>
        <strain evidence="8">P66-3</strain>
    </source>
</reference>
<dbReference type="Proteomes" id="UP001181046">
    <property type="component" value="Unassembled WGS sequence"/>
</dbReference>
<dbReference type="RefSeq" id="WP_311830605.1">
    <property type="nucleotide sequence ID" value="NZ_JARQAJ010000018.1"/>
</dbReference>
<dbReference type="NCBIfam" id="TIGR01899">
    <property type="entry name" value="cas_TM1807_csm5"/>
    <property type="match status" value="2"/>
</dbReference>
<comment type="function">
    <text evidence="1">This subunit might be involved in maturation of a crRNA intermediate to its mature form.</text>
</comment>
<sequence>MSYKKYLVTLTTYGPVHIGCGTVVRKQEYIYDQHKSLVHIVDGPKLTKYLSRNKKLDAFLDDITKYQKNADLKRFLDSQKINHEDWKDFVINTERVNQGKIERNINTNRRQPATNRPLNDLHTFVRDGQNTVYVPGSSLKGALRTMILKNINEDNHKNSLFNKIKVSDSLPISNDNLAIYQKIDINKESKPMPLYRECIEVGTKIYFTLTIEDDAIRIEEIEKSIQDFYINYWNKWFIGFASTHGGKEFITNKGVPRVLLGKNRPQVVFLGGGTGFVSKTLQYQMYPKEKAKKEVFQVLQRKFRRTYGKMRETPQNVPIALKATVDYSKNKWYQQGACLIKFEEK</sequence>
<name>A0ABU3FDS7_9ENTE</name>
<evidence type="ECO:0000256" key="1">
    <source>
        <dbReference type="ARBA" id="ARBA00003088"/>
    </source>
</evidence>
<dbReference type="PANTHER" id="PTHR38007">
    <property type="entry name" value="CRISPR SYSTEM CMS PROTEIN CSM5"/>
    <property type="match status" value="1"/>
</dbReference>
<evidence type="ECO:0000256" key="5">
    <source>
        <dbReference type="ARBA" id="ARBA00023118"/>
    </source>
</evidence>
<dbReference type="InterPro" id="IPR010173">
    <property type="entry name" value="CRISPR-assoc_Csm5"/>
</dbReference>
<dbReference type="EMBL" id="JARQAJ010000018">
    <property type="protein sequence ID" value="MDT2760811.1"/>
    <property type="molecule type" value="Genomic_DNA"/>
</dbReference>
<evidence type="ECO:0000256" key="3">
    <source>
        <dbReference type="ARBA" id="ARBA00016113"/>
    </source>
</evidence>
<dbReference type="PANTHER" id="PTHR38007:SF1">
    <property type="entry name" value="CRISPR SYSTEM CMS PROTEIN CSM5"/>
    <property type="match status" value="1"/>
</dbReference>
<evidence type="ECO:0000259" key="7">
    <source>
        <dbReference type="Pfam" id="PF03787"/>
    </source>
</evidence>
<protein>
    <recommendedName>
        <fullName evidence="3">CRISPR system Cms protein Csm5</fullName>
    </recommendedName>
    <alternativeName>
        <fullName evidence="6">CRISPR type III A-associated protein Csm5</fullName>
    </alternativeName>
</protein>
<keyword evidence="5" id="KW-0051">Antiviral defense</keyword>
<evidence type="ECO:0000256" key="4">
    <source>
        <dbReference type="ARBA" id="ARBA00022884"/>
    </source>
</evidence>
<keyword evidence="4" id="KW-0694">RNA-binding</keyword>
<evidence type="ECO:0000256" key="2">
    <source>
        <dbReference type="ARBA" id="ARBA00006680"/>
    </source>
</evidence>
<feature type="domain" description="CRISPR type III-associated protein" evidence="7">
    <location>
        <begin position="9"/>
        <end position="215"/>
    </location>
</feature>
<keyword evidence="9" id="KW-1185">Reference proteome</keyword>
<dbReference type="Pfam" id="PF03787">
    <property type="entry name" value="RAMPs"/>
    <property type="match status" value="1"/>
</dbReference>
<proteinExistence type="inferred from homology"/>
<gene>
    <name evidence="8" type="primary">csm5</name>
    <name evidence="8" type="ORF">P7H27_13730</name>
</gene>
<comment type="similarity">
    <text evidence="2">Belongs to the CRISPR-associated Csm5 family.</text>
</comment>
<organism evidence="8 9">
    <name type="scientific">Enterococcus xiangfangensis</name>
    <dbReference type="NCBI Taxonomy" id="1296537"/>
    <lineage>
        <taxon>Bacteria</taxon>
        <taxon>Bacillati</taxon>
        <taxon>Bacillota</taxon>
        <taxon>Bacilli</taxon>
        <taxon>Lactobacillales</taxon>
        <taxon>Enterococcaceae</taxon>
        <taxon>Enterococcus</taxon>
    </lineage>
</organism>
<dbReference type="InterPro" id="IPR005537">
    <property type="entry name" value="RAMP_III_fam"/>
</dbReference>
<comment type="caution">
    <text evidence="8">The sequence shown here is derived from an EMBL/GenBank/DDBJ whole genome shotgun (WGS) entry which is preliminary data.</text>
</comment>
<evidence type="ECO:0000313" key="8">
    <source>
        <dbReference type="EMBL" id="MDT2760811.1"/>
    </source>
</evidence>
<accession>A0ABU3FDS7</accession>
<evidence type="ECO:0000256" key="6">
    <source>
        <dbReference type="ARBA" id="ARBA00031720"/>
    </source>
</evidence>